<dbReference type="EMBL" id="JASCXX010000005">
    <property type="protein sequence ID" value="MDI6448572.1"/>
    <property type="molecule type" value="Genomic_DNA"/>
</dbReference>
<gene>
    <name evidence="2" type="ORF">QJ522_05915</name>
</gene>
<accession>A0AAW6TVV2</accession>
<feature type="transmembrane region" description="Helical" evidence="1">
    <location>
        <begin position="149"/>
        <end position="170"/>
    </location>
</feature>
<dbReference type="AlphaFoldDB" id="A0AAW6TVV2"/>
<dbReference type="RefSeq" id="WP_349243983.1">
    <property type="nucleotide sequence ID" value="NZ_JASCXX010000005.1"/>
</dbReference>
<dbReference type="Proteomes" id="UP001431776">
    <property type="component" value="Unassembled WGS sequence"/>
</dbReference>
<evidence type="ECO:0000256" key="1">
    <source>
        <dbReference type="SAM" id="Phobius"/>
    </source>
</evidence>
<sequence>MNEQILGLVTGVAFGFLLQKGRVLRFDKQVAAMRLKDMTILKFMLAAILVGTVGLHLLAHFDVLAFKHKPMNLGAVGLGGILFGAGWAVMGFCPGTSVGALGEGRWHAVFAIVGMLVGAAVYAELYPFFKRTVLAWKDFGPIGLPETLGLSAWLVIALFWAVCLALFVWFEKKRL</sequence>
<feature type="transmembrane region" description="Helical" evidence="1">
    <location>
        <begin position="6"/>
        <end position="23"/>
    </location>
</feature>
<keyword evidence="1" id="KW-1133">Transmembrane helix</keyword>
<protein>
    <submittedName>
        <fullName evidence="2">YeeE/YedE thiosulfate transporter family protein</fullName>
    </submittedName>
</protein>
<proteinExistence type="predicted"/>
<dbReference type="Pfam" id="PF04143">
    <property type="entry name" value="Sulf_transp"/>
    <property type="match status" value="1"/>
</dbReference>
<name>A0AAW6TVV2_9BACT</name>
<feature type="transmembrane region" description="Helical" evidence="1">
    <location>
        <begin position="43"/>
        <end position="61"/>
    </location>
</feature>
<keyword evidence="1" id="KW-0472">Membrane</keyword>
<feature type="transmembrane region" description="Helical" evidence="1">
    <location>
        <begin position="106"/>
        <end position="129"/>
    </location>
</feature>
<organism evidence="2 3">
    <name type="scientific">Anaerobaca lacustris</name>
    <dbReference type="NCBI Taxonomy" id="3044600"/>
    <lineage>
        <taxon>Bacteria</taxon>
        <taxon>Pseudomonadati</taxon>
        <taxon>Planctomycetota</taxon>
        <taxon>Phycisphaerae</taxon>
        <taxon>Sedimentisphaerales</taxon>
        <taxon>Anaerobacaceae</taxon>
        <taxon>Anaerobaca</taxon>
    </lineage>
</organism>
<evidence type="ECO:0000313" key="3">
    <source>
        <dbReference type="Proteomes" id="UP001431776"/>
    </source>
</evidence>
<evidence type="ECO:0000313" key="2">
    <source>
        <dbReference type="EMBL" id="MDI6448572.1"/>
    </source>
</evidence>
<reference evidence="2" key="1">
    <citation type="submission" date="2023-05" db="EMBL/GenBank/DDBJ databases">
        <title>Anaerotaeda fermentans gen. nov., sp. nov., a novel anaerobic planctomycete of the new family within the order Sedimentisphaerales isolated from Taman Peninsula, Russia.</title>
        <authorList>
            <person name="Khomyakova M.A."/>
            <person name="Merkel A.Y."/>
            <person name="Slobodkin A.I."/>
        </authorList>
    </citation>
    <scope>NUCLEOTIDE SEQUENCE</scope>
    <source>
        <strain evidence="2">M17dextr</strain>
    </source>
</reference>
<feature type="transmembrane region" description="Helical" evidence="1">
    <location>
        <begin position="73"/>
        <end position="94"/>
    </location>
</feature>
<keyword evidence="1" id="KW-0812">Transmembrane</keyword>
<comment type="caution">
    <text evidence="2">The sequence shown here is derived from an EMBL/GenBank/DDBJ whole genome shotgun (WGS) entry which is preliminary data.</text>
</comment>
<keyword evidence="3" id="KW-1185">Reference proteome</keyword>
<dbReference type="InterPro" id="IPR007272">
    <property type="entry name" value="Sulf_transp_TsuA/YedE"/>
</dbReference>